<evidence type="ECO:0000259" key="4">
    <source>
        <dbReference type="PROSITE" id="PS01124"/>
    </source>
</evidence>
<dbReference type="PROSITE" id="PS00041">
    <property type="entry name" value="HTH_ARAC_FAMILY_1"/>
    <property type="match status" value="1"/>
</dbReference>
<dbReference type="InterPro" id="IPR009057">
    <property type="entry name" value="Homeodomain-like_sf"/>
</dbReference>
<proteinExistence type="predicted"/>
<dbReference type="EMBL" id="SMRT01000017">
    <property type="protein sequence ID" value="TDF93295.1"/>
    <property type="molecule type" value="Genomic_DNA"/>
</dbReference>
<evidence type="ECO:0000256" key="2">
    <source>
        <dbReference type="ARBA" id="ARBA00023125"/>
    </source>
</evidence>
<organism evidence="5 6">
    <name type="scientific">Paenibacillus piri</name>
    <dbReference type="NCBI Taxonomy" id="2547395"/>
    <lineage>
        <taxon>Bacteria</taxon>
        <taxon>Bacillati</taxon>
        <taxon>Bacillota</taxon>
        <taxon>Bacilli</taxon>
        <taxon>Bacillales</taxon>
        <taxon>Paenibacillaceae</taxon>
        <taxon>Paenibacillus</taxon>
    </lineage>
</organism>
<dbReference type="RefSeq" id="WP_133234388.1">
    <property type="nucleotide sequence ID" value="NZ_SMRT01000017.1"/>
</dbReference>
<keyword evidence="3" id="KW-0804">Transcription</keyword>
<evidence type="ECO:0000313" key="5">
    <source>
        <dbReference type="EMBL" id="TDF93295.1"/>
    </source>
</evidence>
<keyword evidence="2" id="KW-0238">DNA-binding</keyword>
<gene>
    <name evidence="5" type="ORF">E1757_27860</name>
</gene>
<name>A0A4R5KF35_9BACL</name>
<dbReference type="Pfam" id="PF12833">
    <property type="entry name" value="HTH_18"/>
    <property type="match status" value="1"/>
</dbReference>
<evidence type="ECO:0000313" key="6">
    <source>
        <dbReference type="Proteomes" id="UP000295636"/>
    </source>
</evidence>
<comment type="caution">
    <text evidence="5">The sequence shown here is derived from an EMBL/GenBank/DDBJ whole genome shotgun (WGS) entry which is preliminary data.</text>
</comment>
<dbReference type="SMART" id="SM00342">
    <property type="entry name" value="HTH_ARAC"/>
    <property type="match status" value="1"/>
</dbReference>
<dbReference type="PANTHER" id="PTHR43280">
    <property type="entry name" value="ARAC-FAMILY TRANSCRIPTIONAL REGULATOR"/>
    <property type="match status" value="1"/>
</dbReference>
<dbReference type="Gene3D" id="1.10.10.60">
    <property type="entry name" value="Homeodomain-like"/>
    <property type="match status" value="2"/>
</dbReference>
<dbReference type="InterPro" id="IPR020449">
    <property type="entry name" value="Tscrpt_reg_AraC-type_HTH"/>
</dbReference>
<dbReference type="GO" id="GO:0043565">
    <property type="term" value="F:sequence-specific DNA binding"/>
    <property type="evidence" value="ECO:0007669"/>
    <property type="project" value="InterPro"/>
</dbReference>
<feature type="domain" description="HTH araC/xylS-type" evidence="4">
    <location>
        <begin position="159"/>
        <end position="261"/>
    </location>
</feature>
<dbReference type="PROSITE" id="PS01124">
    <property type="entry name" value="HTH_ARAC_FAMILY_2"/>
    <property type="match status" value="1"/>
</dbReference>
<protein>
    <submittedName>
        <fullName evidence="5">AraC family transcriptional regulator</fullName>
    </submittedName>
</protein>
<dbReference type="InterPro" id="IPR018060">
    <property type="entry name" value="HTH_AraC"/>
</dbReference>
<evidence type="ECO:0000256" key="3">
    <source>
        <dbReference type="ARBA" id="ARBA00023163"/>
    </source>
</evidence>
<dbReference type="SUPFAM" id="SSF46689">
    <property type="entry name" value="Homeodomain-like"/>
    <property type="match status" value="2"/>
</dbReference>
<reference evidence="5 6" key="1">
    <citation type="submission" date="2019-03" db="EMBL/GenBank/DDBJ databases">
        <title>This is whole genome sequence of Paenibacillus sp MS74 strain.</title>
        <authorList>
            <person name="Trinh H.N."/>
        </authorList>
    </citation>
    <scope>NUCLEOTIDE SEQUENCE [LARGE SCALE GENOMIC DNA]</scope>
    <source>
        <strain evidence="5 6">MS74</strain>
    </source>
</reference>
<dbReference type="Proteomes" id="UP000295636">
    <property type="component" value="Unassembled WGS sequence"/>
</dbReference>
<sequence>MLPSRLEPLIISQVYWKQKKAFQLAEDVYVEWVLFAVSEGRFSYRIGEAEGVAGFGDLVLCPPHTPFARTVREPLSFHFYRFIWQTAGISETPLALPARISLMDHSRLRSTYSCLEKLSAQPADDARLARAGHYLKDLWLSACIEAEQGDRQQRAGETDAAIEAAASSIRRLAFGQVALKRISGELGLSPVQFTRRFQAVYGQSPMQFLTSLRLEKAQTLLLETSLTLEQIAEQCGYDNGFYFSRMFTRKMNVTPSAFRKSHRI</sequence>
<dbReference type="AlphaFoldDB" id="A0A4R5KF35"/>
<evidence type="ECO:0000256" key="1">
    <source>
        <dbReference type="ARBA" id="ARBA00023015"/>
    </source>
</evidence>
<dbReference type="GO" id="GO:0003700">
    <property type="term" value="F:DNA-binding transcription factor activity"/>
    <property type="evidence" value="ECO:0007669"/>
    <property type="project" value="InterPro"/>
</dbReference>
<accession>A0A4R5KF35</accession>
<dbReference type="OrthoDB" id="2636626at2"/>
<dbReference type="PRINTS" id="PR00032">
    <property type="entry name" value="HTHARAC"/>
</dbReference>
<keyword evidence="1" id="KW-0805">Transcription regulation</keyword>
<dbReference type="InterPro" id="IPR018062">
    <property type="entry name" value="HTH_AraC-typ_CS"/>
</dbReference>
<keyword evidence="6" id="KW-1185">Reference proteome</keyword>
<dbReference type="PANTHER" id="PTHR43280:SF2">
    <property type="entry name" value="HTH-TYPE TRANSCRIPTIONAL REGULATOR EXSA"/>
    <property type="match status" value="1"/>
</dbReference>